<dbReference type="AlphaFoldDB" id="A0A7X6DKI0"/>
<evidence type="ECO:0000313" key="1">
    <source>
        <dbReference type="EMBL" id="NKE68764.1"/>
    </source>
</evidence>
<dbReference type="Proteomes" id="UP000521868">
    <property type="component" value="Unassembled WGS sequence"/>
</dbReference>
<dbReference type="RefSeq" id="WP_168109891.1">
    <property type="nucleotide sequence ID" value="NZ_VTOX01000012.1"/>
</dbReference>
<proteinExistence type="predicted"/>
<evidence type="ECO:0000313" key="2">
    <source>
        <dbReference type="Proteomes" id="UP000521868"/>
    </source>
</evidence>
<dbReference type="EMBL" id="VTOX01000012">
    <property type="protein sequence ID" value="NKE68764.1"/>
    <property type="molecule type" value="Genomic_DNA"/>
</dbReference>
<name>A0A7X6DKI0_9BURK</name>
<organism evidence="1 2">
    <name type="scientific">Ramlibacter lithotrophicus</name>
    <dbReference type="NCBI Taxonomy" id="2606681"/>
    <lineage>
        <taxon>Bacteria</taxon>
        <taxon>Pseudomonadati</taxon>
        <taxon>Pseudomonadota</taxon>
        <taxon>Betaproteobacteria</taxon>
        <taxon>Burkholderiales</taxon>
        <taxon>Comamonadaceae</taxon>
        <taxon>Ramlibacter</taxon>
    </lineage>
</organism>
<protein>
    <submittedName>
        <fullName evidence="1">Uncharacterized protein</fullName>
    </submittedName>
</protein>
<sequence length="104" mass="11638">MSASVTHVNHQGDHYHQVRAELAQQSYEHTVFTLRLVGRFARRAATAVGQALMRWAVAYEKTAQQRIMRELALSHPSLVAEIRAARSTAAAEAARRSPVIGMWE</sequence>
<gene>
    <name evidence="1" type="ORF">RAMLITH_23355</name>
</gene>
<accession>A0A7X6DKI0</accession>
<keyword evidence="2" id="KW-1185">Reference proteome</keyword>
<comment type="caution">
    <text evidence="1">The sequence shown here is derived from an EMBL/GenBank/DDBJ whole genome shotgun (WGS) entry which is preliminary data.</text>
</comment>
<reference evidence="1 2" key="1">
    <citation type="journal article" date="2020" name="Nature">
        <title>Bacterial chemolithoautotrophy via manganese oxidation.</title>
        <authorList>
            <person name="Yu H."/>
            <person name="Leadbetter J.R."/>
        </authorList>
    </citation>
    <scope>NUCLEOTIDE SEQUENCE [LARGE SCALE GENOMIC DNA]</scope>
    <source>
        <strain evidence="1 2">RBP-1</strain>
    </source>
</reference>